<dbReference type="PANTHER" id="PTHR47894">
    <property type="entry name" value="HTH-TYPE TRANSCRIPTIONAL REGULATOR GADX"/>
    <property type="match status" value="1"/>
</dbReference>
<dbReference type="Pfam" id="PF12833">
    <property type="entry name" value="HTH_18"/>
    <property type="match status" value="1"/>
</dbReference>
<dbReference type="GO" id="GO:0000976">
    <property type="term" value="F:transcription cis-regulatory region binding"/>
    <property type="evidence" value="ECO:0007669"/>
    <property type="project" value="TreeGrafter"/>
</dbReference>
<dbReference type="SUPFAM" id="SSF46689">
    <property type="entry name" value="Homeodomain-like"/>
    <property type="match status" value="1"/>
</dbReference>
<evidence type="ECO:0000313" key="5">
    <source>
        <dbReference type="EMBL" id="RDE24389.1"/>
    </source>
</evidence>
<gene>
    <name evidence="5" type="ORF">DV711_02020</name>
</gene>
<evidence type="ECO:0000256" key="3">
    <source>
        <dbReference type="ARBA" id="ARBA00023163"/>
    </source>
</evidence>
<dbReference type="PROSITE" id="PS01124">
    <property type="entry name" value="HTH_ARAC_FAMILY_2"/>
    <property type="match status" value="1"/>
</dbReference>
<dbReference type="Gene3D" id="1.10.10.60">
    <property type="entry name" value="Homeodomain-like"/>
    <property type="match status" value="1"/>
</dbReference>
<protein>
    <submittedName>
        <fullName evidence="5">AraC family transcriptional regulator</fullName>
    </submittedName>
</protein>
<keyword evidence="2" id="KW-0238">DNA-binding</keyword>
<dbReference type="InterPro" id="IPR032687">
    <property type="entry name" value="AraC-type_N"/>
</dbReference>
<evidence type="ECO:0000256" key="1">
    <source>
        <dbReference type="ARBA" id="ARBA00023015"/>
    </source>
</evidence>
<sequence>MWGNKSGQTMKQMVTSSSGWIVAVSRALTAAGCDVESMFAAAELDLAQATDPNSRFPVEQMARVWRAAVVETGDEALGLRVADYVKPTTFHALGYAMLASGTLREAFKRLESYFTIVSDAGTLVFEEGEPECRLLLQRSSNEAGRPVASDQALDAFVASILGICRDLHQPDFAPLRVELGRAQPAKIAPYESLFDCPVTFGMPATNLYFSTSELDQPLPTANAELAVQSDKVVRDYLSRLQLEDVVGLVKAKVIDMLPDSEPSQERVADALHLSLRSLQRKLSQAGTSYTQVLEGVRHELAEQYLQQSHLSVSEICFMLGFASLSSFSRAFKRWTGVSPAHYRADRLGLS</sequence>
<dbReference type="SMART" id="SM00342">
    <property type="entry name" value="HTH_ARAC"/>
    <property type="match status" value="1"/>
</dbReference>
<keyword evidence="3" id="KW-0804">Transcription</keyword>
<dbReference type="InterPro" id="IPR018060">
    <property type="entry name" value="HTH_AraC"/>
</dbReference>
<dbReference type="PANTHER" id="PTHR47894:SF1">
    <property type="entry name" value="HTH-TYPE TRANSCRIPTIONAL REGULATOR VQSM"/>
    <property type="match status" value="1"/>
</dbReference>
<dbReference type="OrthoDB" id="5722175at2"/>
<name>A0A369WTL0_9GAMM</name>
<evidence type="ECO:0000259" key="4">
    <source>
        <dbReference type="PROSITE" id="PS01124"/>
    </source>
</evidence>
<dbReference type="AlphaFoldDB" id="A0A369WTL0"/>
<comment type="caution">
    <text evidence="5">The sequence shown here is derived from an EMBL/GenBank/DDBJ whole genome shotgun (WGS) entry which is preliminary data.</text>
</comment>
<dbReference type="EMBL" id="QQOH01000001">
    <property type="protein sequence ID" value="RDE24389.1"/>
    <property type="molecule type" value="Genomic_DNA"/>
</dbReference>
<dbReference type="InterPro" id="IPR009057">
    <property type="entry name" value="Homeodomain-like_sf"/>
</dbReference>
<evidence type="ECO:0000256" key="2">
    <source>
        <dbReference type="ARBA" id="ARBA00023125"/>
    </source>
</evidence>
<dbReference type="InterPro" id="IPR020449">
    <property type="entry name" value="Tscrpt_reg_AraC-type_HTH"/>
</dbReference>
<dbReference type="Proteomes" id="UP000253769">
    <property type="component" value="Unassembled WGS sequence"/>
</dbReference>
<evidence type="ECO:0000313" key="6">
    <source>
        <dbReference type="Proteomes" id="UP000253769"/>
    </source>
</evidence>
<reference evidence="5 6" key="1">
    <citation type="submission" date="2018-07" db="EMBL/GenBank/DDBJ databases">
        <title>Motiliproteus coralliicola sp. nov., a bacterium isolated from Coral.</title>
        <authorList>
            <person name="Wang G."/>
        </authorList>
    </citation>
    <scope>NUCLEOTIDE SEQUENCE [LARGE SCALE GENOMIC DNA]</scope>
    <source>
        <strain evidence="5 6">C34</strain>
    </source>
</reference>
<keyword evidence="6" id="KW-1185">Reference proteome</keyword>
<dbReference type="GO" id="GO:0005829">
    <property type="term" value="C:cytosol"/>
    <property type="evidence" value="ECO:0007669"/>
    <property type="project" value="TreeGrafter"/>
</dbReference>
<dbReference type="GO" id="GO:0003700">
    <property type="term" value="F:DNA-binding transcription factor activity"/>
    <property type="evidence" value="ECO:0007669"/>
    <property type="project" value="InterPro"/>
</dbReference>
<dbReference type="Pfam" id="PF12625">
    <property type="entry name" value="Arabinose_bd"/>
    <property type="match status" value="1"/>
</dbReference>
<feature type="domain" description="HTH araC/xylS-type" evidence="4">
    <location>
        <begin position="243"/>
        <end position="345"/>
    </location>
</feature>
<organism evidence="5 6">
    <name type="scientific">Motiliproteus coralliicola</name>
    <dbReference type="NCBI Taxonomy" id="2283196"/>
    <lineage>
        <taxon>Bacteria</taxon>
        <taxon>Pseudomonadati</taxon>
        <taxon>Pseudomonadota</taxon>
        <taxon>Gammaproteobacteria</taxon>
        <taxon>Oceanospirillales</taxon>
        <taxon>Oceanospirillaceae</taxon>
        <taxon>Motiliproteus</taxon>
    </lineage>
</organism>
<dbReference type="PRINTS" id="PR00032">
    <property type="entry name" value="HTHARAC"/>
</dbReference>
<accession>A0A369WTL0</accession>
<proteinExistence type="predicted"/>
<keyword evidence="1" id="KW-0805">Transcription regulation</keyword>